<dbReference type="AlphaFoldDB" id="A0A6G0Y950"/>
<accession>A0A6G0Y950</accession>
<comment type="caution">
    <text evidence="1">The sequence shown here is derived from an EMBL/GenBank/DDBJ whole genome shotgun (WGS) entry which is preliminary data.</text>
</comment>
<protein>
    <submittedName>
        <fullName evidence="1">NOF-FB transposable element protein</fullName>
    </submittedName>
</protein>
<sequence>MDTLIPSIHYNNYKANFRSSPESEEVVALSSHREADCCLKENGCTQWKNINFSDDIIIESCKACFN</sequence>
<proteinExistence type="predicted"/>
<dbReference type="EMBL" id="VUJU01005329">
    <property type="protein sequence ID" value="KAF0751581.1"/>
    <property type="molecule type" value="Genomic_DNA"/>
</dbReference>
<keyword evidence="2" id="KW-1185">Reference proteome</keyword>
<evidence type="ECO:0000313" key="1">
    <source>
        <dbReference type="EMBL" id="KAF0751581.1"/>
    </source>
</evidence>
<dbReference type="OrthoDB" id="10529374at2759"/>
<reference evidence="1 2" key="1">
    <citation type="submission" date="2019-08" db="EMBL/GenBank/DDBJ databases">
        <title>Whole genome of Aphis craccivora.</title>
        <authorList>
            <person name="Voronova N.V."/>
            <person name="Shulinski R.S."/>
            <person name="Bandarenka Y.V."/>
            <person name="Zhorov D.G."/>
            <person name="Warner D."/>
        </authorList>
    </citation>
    <scope>NUCLEOTIDE SEQUENCE [LARGE SCALE GENOMIC DNA]</scope>
    <source>
        <strain evidence="1">180601</strain>
        <tissue evidence="1">Whole Body</tissue>
    </source>
</reference>
<name>A0A6G0Y950_APHCR</name>
<evidence type="ECO:0000313" key="2">
    <source>
        <dbReference type="Proteomes" id="UP000478052"/>
    </source>
</evidence>
<dbReference type="Proteomes" id="UP000478052">
    <property type="component" value="Unassembled WGS sequence"/>
</dbReference>
<organism evidence="1 2">
    <name type="scientific">Aphis craccivora</name>
    <name type="common">Cowpea aphid</name>
    <dbReference type="NCBI Taxonomy" id="307492"/>
    <lineage>
        <taxon>Eukaryota</taxon>
        <taxon>Metazoa</taxon>
        <taxon>Ecdysozoa</taxon>
        <taxon>Arthropoda</taxon>
        <taxon>Hexapoda</taxon>
        <taxon>Insecta</taxon>
        <taxon>Pterygota</taxon>
        <taxon>Neoptera</taxon>
        <taxon>Paraneoptera</taxon>
        <taxon>Hemiptera</taxon>
        <taxon>Sternorrhyncha</taxon>
        <taxon>Aphidomorpha</taxon>
        <taxon>Aphidoidea</taxon>
        <taxon>Aphididae</taxon>
        <taxon>Aphidini</taxon>
        <taxon>Aphis</taxon>
        <taxon>Aphis</taxon>
    </lineage>
</organism>
<gene>
    <name evidence="1" type="ORF">FWK35_00011508</name>
</gene>